<dbReference type="AlphaFoldDB" id="A6NTD0"/>
<organism evidence="1 2">
    <name type="scientific">Pseudoflavonifractor capillosus ATCC 29799</name>
    <dbReference type="NCBI Taxonomy" id="411467"/>
    <lineage>
        <taxon>Bacteria</taxon>
        <taxon>Bacillati</taxon>
        <taxon>Bacillota</taxon>
        <taxon>Clostridia</taxon>
        <taxon>Eubacteriales</taxon>
        <taxon>Oscillospiraceae</taxon>
        <taxon>Pseudoflavonifractor</taxon>
    </lineage>
</organism>
<keyword evidence="2" id="KW-1185">Reference proteome</keyword>
<name>A6NTD0_9FIRM</name>
<comment type="caution">
    <text evidence="1">The sequence shown here is derived from an EMBL/GenBank/DDBJ whole genome shotgun (WGS) entry which is preliminary data.</text>
</comment>
<reference evidence="1 2" key="1">
    <citation type="submission" date="2007-04" db="EMBL/GenBank/DDBJ databases">
        <authorList>
            <person name="Fulton L."/>
            <person name="Clifton S."/>
            <person name="Fulton B."/>
            <person name="Xu J."/>
            <person name="Minx P."/>
            <person name="Pepin K.H."/>
            <person name="Johnson M."/>
            <person name="Thiruvilangam P."/>
            <person name="Bhonagiri V."/>
            <person name="Nash W.E."/>
            <person name="Mardis E.R."/>
            <person name="Wilson R.K."/>
        </authorList>
    </citation>
    <scope>NUCLEOTIDE SEQUENCE [LARGE SCALE GENOMIC DNA]</scope>
    <source>
        <strain evidence="1 2">ATCC 29799</strain>
    </source>
</reference>
<dbReference type="Proteomes" id="UP000003639">
    <property type="component" value="Unassembled WGS sequence"/>
</dbReference>
<sequence length="52" mass="6074">MRFPYPHLTATILALKRLYVNVKIIYVKNIHIFSAVFGRFDTTFCLTISLNL</sequence>
<evidence type="ECO:0000313" key="1">
    <source>
        <dbReference type="EMBL" id="EDN00693.1"/>
    </source>
</evidence>
<protein>
    <submittedName>
        <fullName evidence="1">Uncharacterized protein</fullName>
    </submittedName>
</protein>
<dbReference type="STRING" id="411467.BACCAP_01459"/>
<reference evidence="1 2" key="2">
    <citation type="submission" date="2007-06" db="EMBL/GenBank/DDBJ databases">
        <title>Draft genome sequence of Pseudoflavonifractor capillosus ATCC 29799.</title>
        <authorList>
            <person name="Sudarsanam P."/>
            <person name="Ley R."/>
            <person name="Guruge J."/>
            <person name="Turnbaugh P.J."/>
            <person name="Mahowald M."/>
            <person name="Liep D."/>
            <person name="Gordon J."/>
        </authorList>
    </citation>
    <scope>NUCLEOTIDE SEQUENCE [LARGE SCALE GENOMIC DNA]</scope>
    <source>
        <strain evidence="1 2">ATCC 29799</strain>
    </source>
</reference>
<evidence type="ECO:0000313" key="2">
    <source>
        <dbReference type="Proteomes" id="UP000003639"/>
    </source>
</evidence>
<dbReference type="EMBL" id="AAXG02000010">
    <property type="protein sequence ID" value="EDN00693.1"/>
    <property type="molecule type" value="Genomic_DNA"/>
</dbReference>
<accession>A6NTD0</accession>
<proteinExistence type="predicted"/>
<gene>
    <name evidence="1" type="ORF">BACCAP_01459</name>
</gene>